<evidence type="ECO:0000313" key="4">
    <source>
        <dbReference type="Proteomes" id="UP000038009"/>
    </source>
</evidence>
<dbReference type="PROSITE" id="PS50012">
    <property type="entry name" value="RCC1_3"/>
    <property type="match status" value="2"/>
</dbReference>
<feature type="repeat" description="RCC1" evidence="1">
    <location>
        <begin position="180"/>
        <end position="246"/>
    </location>
</feature>
<gene>
    <name evidence="3" type="ORF">ABL78_3909</name>
</gene>
<feature type="repeat" description="RCC1" evidence="1">
    <location>
        <begin position="248"/>
        <end position="300"/>
    </location>
</feature>
<proteinExistence type="predicted"/>
<dbReference type="PRINTS" id="PR00633">
    <property type="entry name" value="RCCNDNSATION"/>
</dbReference>
<dbReference type="Pfam" id="PF00415">
    <property type="entry name" value="RCC1"/>
    <property type="match status" value="1"/>
</dbReference>
<evidence type="ECO:0000256" key="1">
    <source>
        <dbReference type="PROSITE-ProRule" id="PRU00235"/>
    </source>
</evidence>
<feature type="region of interest" description="Disordered" evidence="2">
    <location>
        <begin position="504"/>
        <end position="545"/>
    </location>
</feature>
<comment type="caution">
    <text evidence="3">The sequence shown here is derived from an EMBL/GenBank/DDBJ whole genome shotgun (WGS) entry which is preliminary data.</text>
</comment>
<dbReference type="PROSITE" id="PS00626">
    <property type="entry name" value="RCC1_2"/>
    <property type="match status" value="1"/>
</dbReference>
<dbReference type="AlphaFoldDB" id="A0A0N1PDB4"/>
<organism evidence="3 4">
    <name type="scientific">Leptomonas seymouri</name>
    <dbReference type="NCBI Taxonomy" id="5684"/>
    <lineage>
        <taxon>Eukaryota</taxon>
        <taxon>Discoba</taxon>
        <taxon>Euglenozoa</taxon>
        <taxon>Kinetoplastea</taxon>
        <taxon>Metakinetoplastina</taxon>
        <taxon>Trypanosomatida</taxon>
        <taxon>Trypanosomatidae</taxon>
        <taxon>Leishmaniinae</taxon>
        <taxon>Leptomonas</taxon>
    </lineage>
</organism>
<dbReference type="Pfam" id="PF13540">
    <property type="entry name" value="RCC1_2"/>
    <property type="match status" value="2"/>
</dbReference>
<dbReference type="InterPro" id="IPR000408">
    <property type="entry name" value="Reg_chr_condens"/>
</dbReference>
<sequence length="691" mass="72136">MFSVIPTSAVLPGEEEFLALLDSAISTADAVVPHLTLCSDDGPTVECTIRKVASCQRFYSALLRSDGTLLLLTHSTAGESRSSLPKCAAHVSVLDSGGEAVKDVAAGSNHIVYCTASGAVYTCGYDNTYGQLGDGTVWSSSSPFASPTGEHAGKDSDIPALSVPKRIAGFGGTGTASFGGDSWRDGYMSRSAEGVAGDSQKSGAQSSAAAPFIEVCSPKRYVPPASSSRIRQVACGAHHTLLLTHTGRCVYACGRGDRGELGGARAVLTQPSFRSISLLFGLGMRQVAAAGAHSFALLENGLLYAFGDNMCGQLGLGHTKRVSQPTLVPLCGQEAASAMCTPAQLSSSEIAKACGSAARPVPLDKKAYISLRAPYGSAESTYYPLRVPRLLADRADINGEASSSSANAEKIDVQVLWVHCCGSWTLLETNRLGVWLSCGTALTRGVAAAAQAISGVPATHAARIDGCGVLGRPLLKGDKAEAYRFFPVQWSSLLKARARGNWDVQATEPEMTNGGTSDKNGPSRSFHAPCSSEFEGGASRNDTATASDGMAIQSSSLSEPYRQVSDTALSLCDTKKTVKSEENSDGIRAHPYATALLVLFGYEKGCADTVKEPMQGAQTGLLVSELLVQSGTPSAITVEIKTKDTSAWKVFAGCAADGADTWERTPSGASLLRPRSSHGQFIPLPTYALFL</sequence>
<evidence type="ECO:0000313" key="3">
    <source>
        <dbReference type="EMBL" id="KPI86998.1"/>
    </source>
</evidence>
<dbReference type="PANTHER" id="PTHR45982:SF1">
    <property type="entry name" value="REGULATOR OF CHROMOSOME CONDENSATION"/>
    <property type="match status" value="1"/>
</dbReference>
<dbReference type="OrthoDB" id="5981550at2759"/>
<dbReference type="SUPFAM" id="SSF50985">
    <property type="entry name" value="RCC1/BLIP-II"/>
    <property type="match status" value="1"/>
</dbReference>
<dbReference type="GO" id="GO:0005085">
    <property type="term" value="F:guanyl-nucleotide exchange factor activity"/>
    <property type="evidence" value="ECO:0007669"/>
    <property type="project" value="TreeGrafter"/>
</dbReference>
<dbReference type="InterPro" id="IPR051553">
    <property type="entry name" value="Ran_GTPase-activating"/>
</dbReference>
<dbReference type="OMA" id="ESTYYPL"/>
<dbReference type="PANTHER" id="PTHR45982">
    <property type="entry name" value="REGULATOR OF CHROMOSOME CONDENSATION"/>
    <property type="match status" value="1"/>
</dbReference>
<evidence type="ECO:0000256" key="2">
    <source>
        <dbReference type="SAM" id="MobiDB-lite"/>
    </source>
</evidence>
<dbReference type="VEuPathDB" id="TriTrypDB:Lsey_0106_0040"/>
<dbReference type="EMBL" id="LJSK01000106">
    <property type="protein sequence ID" value="KPI86998.1"/>
    <property type="molecule type" value="Genomic_DNA"/>
</dbReference>
<dbReference type="Proteomes" id="UP000038009">
    <property type="component" value="Unassembled WGS sequence"/>
</dbReference>
<dbReference type="GO" id="GO:0005737">
    <property type="term" value="C:cytoplasm"/>
    <property type="evidence" value="ECO:0007669"/>
    <property type="project" value="TreeGrafter"/>
</dbReference>
<dbReference type="Gene3D" id="2.130.10.30">
    <property type="entry name" value="Regulator of chromosome condensation 1/beta-lactamase-inhibitor protein II"/>
    <property type="match status" value="2"/>
</dbReference>
<keyword evidence="4" id="KW-1185">Reference proteome</keyword>
<feature type="compositionally biased region" description="Polar residues" evidence="2">
    <location>
        <begin position="513"/>
        <end position="523"/>
    </location>
</feature>
<accession>A0A0N1PDB4</accession>
<protein>
    <submittedName>
        <fullName evidence="3">Cyclin-e binding protein 1-like protein</fullName>
    </submittedName>
</protein>
<name>A0A0N1PDB4_LEPSE</name>
<reference evidence="3 4" key="1">
    <citation type="journal article" date="2015" name="PLoS Pathog.">
        <title>Leptomonas seymouri: Adaptations to the Dixenous Life Cycle Analyzed by Genome Sequencing, Transcriptome Profiling and Co-infection with Leishmania donovani.</title>
        <authorList>
            <person name="Kraeva N."/>
            <person name="Butenko A."/>
            <person name="Hlavacova J."/>
            <person name="Kostygov A."/>
            <person name="Myskova J."/>
            <person name="Grybchuk D."/>
            <person name="Lestinova T."/>
            <person name="Votypka J."/>
            <person name="Volf P."/>
            <person name="Opperdoes F."/>
            <person name="Flegontov P."/>
            <person name="Lukes J."/>
            <person name="Yurchenko V."/>
        </authorList>
    </citation>
    <scope>NUCLEOTIDE SEQUENCE [LARGE SCALE GENOMIC DNA]</scope>
    <source>
        <strain evidence="3 4">ATCC 30220</strain>
    </source>
</reference>
<dbReference type="InterPro" id="IPR009091">
    <property type="entry name" value="RCC1/BLIP-II"/>
</dbReference>